<evidence type="ECO:0000313" key="2">
    <source>
        <dbReference type="Proteomes" id="UP000195569"/>
    </source>
</evidence>
<dbReference type="AlphaFoldDB" id="A0A1N7SX57"/>
<dbReference type="EMBL" id="CYGY02000158">
    <property type="protein sequence ID" value="SIT51970.1"/>
    <property type="molecule type" value="Genomic_DNA"/>
</dbReference>
<gene>
    <name evidence="1" type="ORF">BN2476_1580008</name>
</gene>
<evidence type="ECO:0000313" key="1">
    <source>
        <dbReference type="EMBL" id="SIT51970.1"/>
    </source>
</evidence>
<dbReference type="Proteomes" id="UP000195569">
    <property type="component" value="Unassembled WGS sequence"/>
</dbReference>
<proteinExistence type="predicted"/>
<name>A0A1N7SX57_9BURK</name>
<comment type="caution">
    <text evidence="1">The sequence shown here is derived from an EMBL/GenBank/DDBJ whole genome shotgun (WGS) entry which is preliminary data.</text>
</comment>
<organism evidence="1 2">
    <name type="scientific">Paraburkholderia piptadeniae</name>
    <dbReference type="NCBI Taxonomy" id="1701573"/>
    <lineage>
        <taxon>Bacteria</taxon>
        <taxon>Pseudomonadati</taxon>
        <taxon>Pseudomonadota</taxon>
        <taxon>Betaproteobacteria</taxon>
        <taxon>Burkholderiales</taxon>
        <taxon>Burkholderiaceae</taxon>
        <taxon>Paraburkholderia</taxon>
    </lineage>
</organism>
<keyword evidence="2" id="KW-1185">Reference proteome</keyword>
<reference evidence="1" key="1">
    <citation type="submission" date="2016-12" db="EMBL/GenBank/DDBJ databases">
        <authorList>
            <person name="Moulin L."/>
        </authorList>
    </citation>
    <scope>NUCLEOTIDE SEQUENCE [LARGE SCALE GENOMIC DNA]</scope>
    <source>
        <strain evidence="1">STM 7183</strain>
    </source>
</reference>
<accession>A0A1N7SX57</accession>
<protein>
    <submittedName>
        <fullName evidence="1">Uncharacterized protein</fullName>
    </submittedName>
</protein>
<sequence>MHLECDWQRRGPIEDNPFLKATSKDSPLGLMGFSALTGK</sequence>